<accession>A0ACC2WFI1</accession>
<comment type="caution">
    <text evidence="1">The sequence shown here is derived from an EMBL/GenBank/DDBJ whole genome shotgun (WGS) entry which is preliminary data.</text>
</comment>
<protein>
    <submittedName>
        <fullName evidence="1">Uncharacterized protein</fullName>
    </submittedName>
</protein>
<proteinExistence type="predicted"/>
<reference evidence="1" key="1">
    <citation type="submission" date="2023-04" db="EMBL/GenBank/DDBJ databases">
        <title>Draft Genome sequencing of Naganishia species isolated from polar environments using Oxford Nanopore Technology.</title>
        <authorList>
            <person name="Leo P."/>
            <person name="Venkateswaran K."/>
        </authorList>
    </citation>
    <scope>NUCLEOTIDE SEQUENCE</scope>
    <source>
        <strain evidence="1">MNA-CCFEE 5262</strain>
    </source>
</reference>
<name>A0ACC2WFI1_9TREE</name>
<evidence type="ECO:0000313" key="2">
    <source>
        <dbReference type="Proteomes" id="UP001230649"/>
    </source>
</evidence>
<sequence length="784" mass="87939">MSDTIDDDCQVSAVTEASRQQDFEIRETDTSSGFAKNTKKESSKSDSQAGTKESDAAQTKGSANSGGRIGGDSGSLETNALASKGEHPIRSIQDHALIGNLKTAALISLDGSIESMCIPYFDSPSVFARILDAKKGGHFSITPTFNFRTKQMYQPNSNVLSTKFLNDTGIGLITDFLVPSEASKAVGHGKRIDWLIRKVDVIRGKVPWRVECAPAFNYCRDKHETKIVEDDTVLGDHHNEKALFTSPDLCLDLRYYVDTNDESVRGPRISLSVSDMSDRGLLGPAITSEFELEEGQCVIFVMRQYVDQAKNYKSKAHAEAAKPSQQKADSMNVDMETLLAGVTQLRPDGDPIINRELLKGLRHQTTNYWQKWIGKSKYKGRWREAVHRSALTLKMLVFEETGAIVAAPTFSLPEHIGGARNWDYRFTWVRDTAFTLYALIRLGFTEEADAYMSFILARLKDRNSDGSLQIVYTIHGGKDLPEEELSHLAGHKDSRPVRIGNGAVDHLQLDIYGELMDAIYLAQKFSKPLSWESWVAVRQVVDYVCTVFDKPDLSIWEVRGKQKNFVYSKNPAKRASGSQVQYYRVAIDRGLRLAEKRNLPCPNRVKWFETRDKLYEEIQTKGWNAEKGFYCQSYEDKDVLDSAVLIMPLVFFTSAADPRFESTLNHILKTPERGGLTANNSVFRYDFEKADDGMNSEEGAFSLCTLWAIEALTRVGAYGKPEYLKRAVNMFEDFLGYANHVQLMSEEISRGGEGLGNTPQGFSHVQLISSAYNLDRVIEGNYRP</sequence>
<dbReference type="EMBL" id="JASBWS010000027">
    <property type="protein sequence ID" value="KAJ9109969.1"/>
    <property type="molecule type" value="Genomic_DNA"/>
</dbReference>
<dbReference type="Proteomes" id="UP001230649">
    <property type="component" value="Unassembled WGS sequence"/>
</dbReference>
<keyword evidence="2" id="KW-1185">Reference proteome</keyword>
<evidence type="ECO:0000313" key="1">
    <source>
        <dbReference type="EMBL" id="KAJ9109969.1"/>
    </source>
</evidence>
<organism evidence="1 2">
    <name type="scientific">Naganishia adeliensis</name>
    <dbReference type="NCBI Taxonomy" id="92952"/>
    <lineage>
        <taxon>Eukaryota</taxon>
        <taxon>Fungi</taxon>
        <taxon>Dikarya</taxon>
        <taxon>Basidiomycota</taxon>
        <taxon>Agaricomycotina</taxon>
        <taxon>Tremellomycetes</taxon>
        <taxon>Filobasidiales</taxon>
        <taxon>Filobasidiaceae</taxon>
        <taxon>Naganishia</taxon>
    </lineage>
</organism>
<gene>
    <name evidence="1" type="ORF">QFC20_003169</name>
</gene>